<dbReference type="InterPro" id="IPR036097">
    <property type="entry name" value="HisK_dim/P_sf"/>
</dbReference>
<dbReference type="InterPro" id="IPR013767">
    <property type="entry name" value="PAS_fold"/>
</dbReference>
<dbReference type="SMART" id="SM00387">
    <property type="entry name" value="HATPase_c"/>
    <property type="match status" value="1"/>
</dbReference>
<keyword evidence="4" id="KW-0597">Phosphoprotein</keyword>
<proteinExistence type="predicted"/>
<reference evidence="17" key="1">
    <citation type="submission" date="2020-02" db="EMBL/GenBank/DDBJ databases">
        <authorList>
            <person name="Meier V. D."/>
        </authorList>
    </citation>
    <scope>NUCLEOTIDE SEQUENCE</scope>
    <source>
        <strain evidence="17">AVDCRST_MAG92</strain>
    </source>
</reference>
<dbReference type="SUPFAM" id="SSF47384">
    <property type="entry name" value="Homodimeric domain of signal transducing histidine kinase"/>
    <property type="match status" value="1"/>
</dbReference>
<dbReference type="PANTHER" id="PTHR42878">
    <property type="entry name" value="TWO-COMPONENT HISTIDINE KINASE"/>
    <property type="match status" value="1"/>
</dbReference>
<dbReference type="Pfam" id="PF08448">
    <property type="entry name" value="PAS_4"/>
    <property type="match status" value="1"/>
</dbReference>
<dbReference type="GO" id="GO:0006355">
    <property type="term" value="P:regulation of DNA-templated transcription"/>
    <property type="evidence" value="ECO:0007669"/>
    <property type="project" value="InterPro"/>
</dbReference>
<comment type="subcellular location">
    <subcellularLocation>
        <location evidence="2">Membrane</location>
        <topology evidence="2">Multi-pass membrane protein</topology>
    </subcellularLocation>
</comment>
<dbReference type="SUPFAM" id="SSF55874">
    <property type="entry name" value="ATPase domain of HSP90 chaperone/DNA topoisomerase II/histidine kinase"/>
    <property type="match status" value="1"/>
</dbReference>
<sequence length="741" mass="83458">MSEQIFDQQLALSLQRLEELWQQVDELPPRAQQAQELPSQRQDLLKESLEGLSLSLQELQVAAEELRQEKEDLAESLTAVKTERQRYQELFKFAPDGYLVTTKDGTILEANQTVGELLNISPERLVTKPLVVFIDPQERRDFYAKLSQLQKGESLKNWQVQLQRWREAFFEVSFTVTPIQDSQGQVVGLRWQLQDLASTKNTESAEQQSEALFRAMFENAAIGIMLLDSQGQVIKSNRALEEMLGYGSQDLETVLPQWLNLDKSGIEAVTFQQLMAGKRSCYQREKCYRAPDKSLRWGRLTYSLVQGVGNKPAFATCMLEDITELHQLKATQQEAVKHEQALKQQLALKPSQSNPEQTDSIMRLEAEPQQLATLVEQLGKMLNNILSSTPEFFFVYDSTGKYIYVNRSAAQALGLTQSDFISKTWQQLELPAEIMERLDAQRAVVFSTGQPITDEASFPTVEGMRDYEYTISPISDVGSNPEAVVVTIRDITEQKRAAVAASEAMAKEEEFSALKSHFSYFASVITHELRNPLNNIFACTKLIESNTPSETDEKTLNYLQLIQVNVRRMNQLLNDLLLIKKVEAKELELNPSLLNLTQFCQELSEELQQGVASRHKITFTSQESCSAVSLDKKLLRHILTNLLLNAIKYSPENGEIKLDVACQEKQAIFRIQDSGTDIPQADQEFLFKMFHQGSNVGVVAGSGLGLLIVKQCIDLQGGEIAVESTQAVGTTLTVTLPLSRN</sequence>
<keyword evidence="11" id="KW-0902">Two-component regulatory system</keyword>
<dbReference type="InterPro" id="IPR004358">
    <property type="entry name" value="Sig_transdc_His_kin-like_C"/>
</dbReference>
<dbReference type="GO" id="GO:0030295">
    <property type="term" value="F:protein kinase activator activity"/>
    <property type="evidence" value="ECO:0007669"/>
    <property type="project" value="TreeGrafter"/>
</dbReference>
<feature type="domain" description="PAS" evidence="15">
    <location>
        <begin position="378"/>
        <end position="424"/>
    </location>
</feature>
<dbReference type="EMBL" id="CADCTM010000033">
    <property type="protein sequence ID" value="CAA9213874.1"/>
    <property type="molecule type" value="Genomic_DNA"/>
</dbReference>
<keyword evidence="9" id="KW-0067">ATP-binding</keyword>
<dbReference type="Pfam" id="PF00989">
    <property type="entry name" value="PAS"/>
    <property type="match status" value="2"/>
</dbReference>
<dbReference type="GO" id="GO:0000156">
    <property type="term" value="F:phosphorelay response regulator activity"/>
    <property type="evidence" value="ECO:0007669"/>
    <property type="project" value="TreeGrafter"/>
</dbReference>
<keyword evidence="5" id="KW-0808">Transferase</keyword>
<protein>
    <recommendedName>
        <fullName evidence="3">histidine kinase</fullName>
        <ecNumber evidence="3">2.7.13.3</ecNumber>
    </recommendedName>
</protein>
<evidence type="ECO:0000256" key="6">
    <source>
        <dbReference type="ARBA" id="ARBA00022692"/>
    </source>
</evidence>
<dbReference type="SMART" id="SM00086">
    <property type="entry name" value="PAC"/>
    <property type="match status" value="3"/>
</dbReference>
<dbReference type="Gene3D" id="3.30.450.20">
    <property type="entry name" value="PAS domain"/>
    <property type="match status" value="3"/>
</dbReference>
<dbReference type="InterPro" id="IPR003594">
    <property type="entry name" value="HATPase_dom"/>
</dbReference>
<evidence type="ECO:0000256" key="7">
    <source>
        <dbReference type="ARBA" id="ARBA00022741"/>
    </source>
</evidence>
<keyword evidence="6" id="KW-0812">Transmembrane</keyword>
<evidence type="ECO:0000256" key="13">
    <source>
        <dbReference type="SAM" id="Coils"/>
    </source>
</evidence>
<dbReference type="InterPro" id="IPR050351">
    <property type="entry name" value="BphY/WalK/GraS-like"/>
</dbReference>
<evidence type="ECO:0000256" key="2">
    <source>
        <dbReference type="ARBA" id="ARBA00004141"/>
    </source>
</evidence>
<evidence type="ECO:0000256" key="8">
    <source>
        <dbReference type="ARBA" id="ARBA00022777"/>
    </source>
</evidence>
<feature type="domain" description="Histidine kinase" evidence="14">
    <location>
        <begin position="524"/>
        <end position="740"/>
    </location>
</feature>
<evidence type="ECO:0000256" key="12">
    <source>
        <dbReference type="ARBA" id="ARBA00023136"/>
    </source>
</evidence>
<dbReference type="SUPFAM" id="SSF55785">
    <property type="entry name" value="PYP-like sensor domain (PAS domain)"/>
    <property type="match status" value="3"/>
</dbReference>
<dbReference type="InterPro" id="IPR001610">
    <property type="entry name" value="PAC"/>
</dbReference>
<dbReference type="PROSITE" id="PS50112">
    <property type="entry name" value="PAS"/>
    <property type="match status" value="3"/>
</dbReference>
<evidence type="ECO:0000256" key="5">
    <source>
        <dbReference type="ARBA" id="ARBA00022679"/>
    </source>
</evidence>
<dbReference type="InterPro" id="IPR000700">
    <property type="entry name" value="PAS-assoc_C"/>
</dbReference>
<dbReference type="InterPro" id="IPR035965">
    <property type="entry name" value="PAS-like_dom_sf"/>
</dbReference>
<keyword evidence="12" id="KW-0472">Membrane</keyword>
<dbReference type="InterPro" id="IPR000014">
    <property type="entry name" value="PAS"/>
</dbReference>
<accession>A0A6J4H3H4</accession>
<dbReference type="GO" id="GO:0007234">
    <property type="term" value="P:osmosensory signaling via phosphorelay pathway"/>
    <property type="evidence" value="ECO:0007669"/>
    <property type="project" value="TreeGrafter"/>
</dbReference>
<dbReference type="EC" id="2.7.13.3" evidence="3"/>
<evidence type="ECO:0000256" key="11">
    <source>
        <dbReference type="ARBA" id="ARBA00023012"/>
    </source>
</evidence>
<dbReference type="Gene3D" id="3.30.565.10">
    <property type="entry name" value="Histidine kinase-like ATPase, C-terminal domain"/>
    <property type="match status" value="1"/>
</dbReference>
<dbReference type="GO" id="GO:0016020">
    <property type="term" value="C:membrane"/>
    <property type="evidence" value="ECO:0007669"/>
    <property type="project" value="UniProtKB-SubCell"/>
</dbReference>
<feature type="coiled-coil region" evidence="13">
    <location>
        <begin position="49"/>
        <end position="90"/>
    </location>
</feature>
<evidence type="ECO:0000256" key="10">
    <source>
        <dbReference type="ARBA" id="ARBA00022989"/>
    </source>
</evidence>
<dbReference type="Pfam" id="PF00512">
    <property type="entry name" value="HisKA"/>
    <property type="match status" value="1"/>
</dbReference>
<organism evidence="17">
    <name type="scientific">uncultured Coleofasciculus sp</name>
    <dbReference type="NCBI Taxonomy" id="1267456"/>
    <lineage>
        <taxon>Bacteria</taxon>
        <taxon>Bacillati</taxon>
        <taxon>Cyanobacteriota</taxon>
        <taxon>Cyanophyceae</taxon>
        <taxon>Coleofasciculales</taxon>
        <taxon>Coleofasciculaceae</taxon>
        <taxon>Coleofasciculus</taxon>
        <taxon>environmental samples</taxon>
    </lineage>
</organism>
<evidence type="ECO:0000259" key="15">
    <source>
        <dbReference type="PROSITE" id="PS50112"/>
    </source>
</evidence>
<evidence type="ECO:0000256" key="3">
    <source>
        <dbReference type="ARBA" id="ARBA00012438"/>
    </source>
</evidence>
<evidence type="ECO:0000259" key="16">
    <source>
        <dbReference type="PROSITE" id="PS50113"/>
    </source>
</evidence>
<feature type="domain" description="PAS" evidence="15">
    <location>
        <begin position="209"/>
        <end position="251"/>
    </location>
</feature>
<dbReference type="CDD" id="cd00082">
    <property type="entry name" value="HisKA"/>
    <property type="match status" value="1"/>
</dbReference>
<evidence type="ECO:0000259" key="14">
    <source>
        <dbReference type="PROSITE" id="PS50109"/>
    </source>
</evidence>
<dbReference type="InterPro" id="IPR003661">
    <property type="entry name" value="HisK_dim/P_dom"/>
</dbReference>
<dbReference type="Gene3D" id="1.10.287.130">
    <property type="match status" value="1"/>
</dbReference>
<comment type="catalytic activity">
    <reaction evidence="1">
        <text>ATP + protein L-histidine = ADP + protein N-phospho-L-histidine.</text>
        <dbReference type="EC" id="2.7.13.3"/>
    </reaction>
</comment>
<dbReference type="SMART" id="SM00388">
    <property type="entry name" value="HisKA"/>
    <property type="match status" value="1"/>
</dbReference>
<dbReference type="InterPro" id="IPR036890">
    <property type="entry name" value="HATPase_C_sf"/>
</dbReference>
<dbReference type="FunFam" id="3.30.565.10:FF:000006">
    <property type="entry name" value="Sensor histidine kinase WalK"/>
    <property type="match status" value="1"/>
</dbReference>
<keyword evidence="13" id="KW-0175">Coiled coil</keyword>
<evidence type="ECO:0000256" key="4">
    <source>
        <dbReference type="ARBA" id="ARBA00022553"/>
    </source>
</evidence>
<dbReference type="AlphaFoldDB" id="A0A6J4H3H4"/>
<dbReference type="PROSITE" id="PS50113">
    <property type="entry name" value="PAC"/>
    <property type="match status" value="1"/>
</dbReference>
<dbReference type="CDD" id="cd00130">
    <property type="entry name" value="PAS"/>
    <property type="match status" value="3"/>
</dbReference>
<keyword evidence="10" id="KW-1133">Transmembrane helix</keyword>
<feature type="domain" description="PAC" evidence="16">
    <location>
        <begin position="156"/>
        <end position="208"/>
    </location>
</feature>
<dbReference type="InterPro" id="IPR013656">
    <property type="entry name" value="PAS_4"/>
</dbReference>
<feature type="domain" description="PAS" evidence="15">
    <location>
        <begin position="83"/>
        <end position="153"/>
    </location>
</feature>
<evidence type="ECO:0000256" key="9">
    <source>
        <dbReference type="ARBA" id="ARBA00022840"/>
    </source>
</evidence>
<keyword evidence="8" id="KW-0418">Kinase</keyword>
<dbReference type="GO" id="GO:0005524">
    <property type="term" value="F:ATP binding"/>
    <property type="evidence" value="ECO:0007669"/>
    <property type="project" value="UniProtKB-KW"/>
</dbReference>
<gene>
    <name evidence="17" type="ORF">AVDCRST_MAG92-222</name>
</gene>
<evidence type="ECO:0000313" key="17">
    <source>
        <dbReference type="EMBL" id="CAA9213874.1"/>
    </source>
</evidence>
<keyword evidence="7" id="KW-0547">Nucleotide-binding</keyword>
<dbReference type="PROSITE" id="PS50109">
    <property type="entry name" value="HIS_KIN"/>
    <property type="match status" value="1"/>
</dbReference>
<dbReference type="GO" id="GO:0000155">
    <property type="term" value="F:phosphorelay sensor kinase activity"/>
    <property type="evidence" value="ECO:0007669"/>
    <property type="project" value="InterPro"/>
</dbReference>
<dbReference type="SMART" id="SM00091">
    <property type="entry name" value="PAS"/>
    <property type="match status" value="3"/>
</dbReference>
<evidence type="ECO:0000256" key="1">
    <source>
        <dbReference type="ARBA" id="ARBA00000085"/>
    </source>
</evidence>
<dbReference type="InterPro" id="IPR005467">
    <property type="entry name" value="His_kinase_dom"/>
</dbReference>
<name>A0A6J4H3H4_9CYAN</name>
<dbReference type="PANTHER" id="PTHR42878:SF7">
    <property type="entry name" value="SENSOR HISTIDINE KINASE GLRK"/>
    <property type="match status" value="1"/>
</dbReference>
<dbReference type="NCBIfam" id="TIGR00229">
    <property type="entry name" value="sensory_box"/>
    <property type="match status" value="3"/>
</dbReference>
<dbReference type="Pfam" id="PF02518">
    <property type="entry name" value="HATPase_c"/>
    <property type="match status" value="1"/>
</dbReference>
<dbReference type="PRINTS" id="PR00344">
    <property type="entry name" value="BCTRLSENSOR"/>
</dbReference>